<protein>
    <submittedName>
        <fullName evidence="1">Uncharacterized protein</fullName>
    </submittedName>
</protein>
<dbReference type="RefSeq" id="WP_145178646.1">
    <property type="nucleotide sequence ID" value="NZ_CP037422.1"/>
</dbReference>
<dbReference type="Proteomes" id="UP000318384">
    <property type="component" value="Chromosome"/>
</dbReference>
<organism evidence="1 2">
    <name type="scientific">Gimesia aquarii</name>
    <dbReference type="NCBI Taxonomy" id="2527964"/>
    <lineage>
        <taxon>Bacteria</taxon>
        <taxon>Pseudomonadati</taxon>
        <taxon>Planctomycetota</taxon>
        <taxon>Planctomycetia</taxon>
        <taxon>Planctomycetales</taxon>
        <taxon>Planctomycetaceae</taxon>
        <taxon>Gimesia</taxon>
    </lineage>
</organism>
<name>A0A517WZS8_9PLAN</name>
<reference evidence="1 2" key="1">
    <citation type="submission" date="2019-03" db="EMBL/GenBank/DDBJ databases">
        <title>Deep-cultivation of Planctomycetes and their phenomic and genomic characterization uncovers novel biology.</title>
        <authorList>
            <person name="Wiegand S."/>
            <person name="Jogler M."/>
            <person name="Boedeker C."/>
            <person name="Pinto D."/>
            <person name="Vollmers J."/>
            <person name="Rivas-Marin E."/>
            <person name="Kohn T."/>
            <person name="Peeters S.H."/>
            <person name="Heuer A."/>
            <person name="Rast P."/>
            <person name="Oberbeckmann S."/>
            <person name="Bunk B."/>
            <person name="Jeske O."/>
            <person name="Meyerdierks A."/>
            <person name="Storesund J.E."/>
            <person name="Kallscheuer N."/>
            <person name="Luecker S."/>
            <person name="Lage O.M."/>
            <person name="Pohl T."/>
            <person name="Merkel B.J."/>
            <person name="Hornburger P."/>
            <person name="Mueller R.-W."/>
            <person name="Bruemmer F."/>
            <person name="Labrenz M."/>
            <person name="Spormann A.M."/>
            <person name="Op den Camp H."/>
            <person name="Overmann J."/>
            <person name="Amann R."/>
            <person name="Jetten M.S.M."/>
            <person name="Mascher T."/>
            <person name="Medema M.H."/>
            <person name="Devos D.P."/>
            <person name="Kaster A.-K."/>
            <person name="Ovreas L."/>
            <person name="Rohde M."/>
            <person name="Galperin M.Y."/>
            <person name="Jogler C."/>
        </authorList>
    </citation>
    <scope>NUCLEOTIDE SEQUENCE [LARGE SCALE GENOMIC DNA]</scope>
    <source>
        <strain evidence="1 2">V202</strain>
    </source>
</reference>
<dbReference type="EMBL" id="CP037422">
    <property type="protein sequence ID" value="QDU10753.1"/>
    <property type="molecule type" value="Genomic_DNA"/>
</dbReference>
<keyword evidence="2" id="KW-1185">Reference proteome</keyword>
<sequence length="221" mass="24984">MYARYIITLISILFCTCLSSCHRGISTSASRPAEERSQFSGEFDLSSDMPAYLFNKPMIAVFQTRFAPYPNDLFQPEITFAVWDNGTFLLKENRNYVTGALSVQSLSDVNNIMNDKKYDSYLTEPLPAFPHSDFYYSILSTENKDYSAKSSFRLTGADDLNDMSGVQIRDNSSIVYIRKTNDTIYEHLKNSTTSGGFSLSEGNVMQIVSKWGYGPPYLTNE</sequence>
<proteinExistence type="predicted"/>
<evidence type="ECO:0000313" key="1">
    <source>
        <dbReference type="EMBL" id="QDU10753.1"/>
    </source>
</evidence>
<gene>
    <name evidence="1" type="ORF">V202x_41650</name>
</gene>
<accession>A0A517WZS8</accession>
<evidence type="ECO:0000313" key="2">
    <source>
        <dbReference type="Proteomes" id="UP000318384"/>
    </source>
</evidence>
<dbReference type="OrthoDB" id="259975at2"/>
<dbReference type="AlphaFoldDB" id="A0A517WZS8"/>